<proteinExistence type="predicted"/>
<name>A0ABZ3FUG8_9ACTN</name>
<keyword evidence="2" id="KW-0472">Membrane</keyword>
<reference evidence="4 5" key="1">
    <citation type="submission" date="2024-04" db="EMBL/GenBank/DDBJ databases">
        <title>Isolation of an actinomycete strain from pig manure.</title>
        <authorList>
            <person name="Gong T."/>
            <person name="Yu Z."/>
            <person name="An M."/>
            <person name="Wei C."/>
            <person name="Yang W."/>
            <person name="Liu L."/>
        </authorList>
    </citation>
    <scope>NUCLEOTIDE SEQUENCE [LARGE SCALE GENOMIC DNA]</scope>
    <source>
        <strain evidence="4 5">ZF39</strain>
    </source>
</reference>
<dbReference type="Pfam" id="PF04294">
    <property type="entry name" value="VanW"/>
    <property type="match status" value="1"/>
</dbReference>
<dbReference type="PANTHER" id="PTHR35788:SF1">
    <property type="entry name" value="EXPORTED PROTEIN"/>
    <property type="match status" value="1"/>
</dbReference>
<feature type="region of interest" description="Disordered" evidence="1">
    <location>
        <begin position="1"/>
        <end position="41"/>
    </location>
</feature>
<dbReference type="Pfam" id="PF12229">
    <property type="entry name" value="PG_binding_4"/>
    <property type="match status" value="1"/>
</dbReference>
<keyword evidence="2" id="KW-1133">Transmembrane helix</keyword>
<dbReference type="InterPro" id="IPR052913">
    <property type="entry name" value="Glycopeptide_resist_protein"/>
</dbReference>
<dbReference type="InterPro" id="IPR022029">
    <property type="entry name" value="YoaR-like_PG-bd"/>
</dbReference>
<organism evidence="4 5">
    <name type="scientific">Ammonicoccus fulvus</name>
    <dbReference type="NCBI Taxonomy" id="3138240"/>
    <lineage>
        <taxon>Bacteria</taxon>
        <taxon>Bacillati</taxon>
        <taxon>Actinomycetota</taxon>
        <taxon>Actinomycetes</taxon>
        <taxon>Propionibacteriales</taxon>
        <taxon>Propionibacteriaceae</taxon>
        <taxon>Ammonicoccus</taxon>
    </lineage>
</organism>
<feature type="domain" description="YoaR-like putative peptidoglycan binding" evidence="3">
    <location>
        <begin position="120"/>
        <end position="220"/>
    </location>
</feature>
<keyword evidence="5" id="KW-1185">Reference proteome</keyword>
<keyword evidence="2" id="KW-0812">Transmembrane</keyword>
<evidence type="ECO:0000256" key="2">
    <source>
        <dbReference type="SAM" id="Phobius"/>
    </source>
</evidence>
<accession>A0ABZ3FUG8</accession>
<evidence type="ECO:0000256" key="1">
    <source>
        <dbReference type="SAM" id="MobiDB-lite"/>
    </source>
</evidence>
<dbReference type="PANTHER" id="PTHR35788">
    <property type="entry name" value="EXPORTED PROTEIN-RELATED"/>
    <property type="match status" value="1"/>
</dbReference>
<feature type="transmembrane region" description="Helical" evidence="2">
    <location>
        <begin position="45"/>
        <end position="67"/>
    </location>
</feature>
<dbReference type="InterPro" id="IPR007391">
    <property type="entry name" value="Vancomycin_resist_VanW"/>
</dbReference>
<evidence type="ECO:0000259" key="3">
    <source>
        <dbReference type="Pfam" id="PF12229"/>
    </source>
</evidence>
<gene>
    <name evidence="4" type="ORF">AADG42_14520</name>
</gene>
<protein>
    <submittedName>
        <fullName evidence="4">VanW family protein</fullName>
    </submittedName>
</protein>
<evidence type="ECO:0000313" key="4">
    <source>
        <dbReference type="EMBL" id="XAN08462.1"/>
    </source>
</evidence>
<dbReference type="RefSeq" id="WP_425309917.1">
    <property type="nucleotide sequence ID" value="NZ_CP154795.1"/>
</dbReference>
<feature type="compositionally biased region" description="Pro residues" evidence="1">
    <location>
        <begin position="8"/>
        <end position="18"/>
    </location>
</feature>
<evidence type="ECO:0000313" key="5">
    <source>
        <dbReference type="Proteomes" id="UP001442841"/>
    </source>
</evidence>
<dbReference type="Proteomes" id="UP001442841">
    <property type="component" value="Chromosome"/>
</dbReference>
<dbReference type="EMBL" id="CP154795">
    <property type="protein sequence ID" value="XAN08462.1"/>
    <property type="molecule type" value="Genomic_DNA"/>
</dbReference>
<sequence length="599" mass="64369">MSSDQPTVPNPVPPPDAHPQPEQLSEQPPTLQPEAERRPRRGGRVAVIAGVVVLVLLGAAYVAGYVMSGDRLPRNASVAGIELGGLSSSEAEQKLVADYGPRVTAPITVTLDEQPHEVLPAEAGLSVDYAATVQSSGVGKSWHPAHIWRVLTGGGPVDPVVLTDEAALNAAVTKLAEEVDRPAVDATVEFEDAEVKRTPAEQALAVDREQVDRELRRAFPDTDQVSGTVNKVDPAITDADVDEAIKSYATPALSGPIKVDTGEGVFDVTPAMIGNASTFVVEDGALKGRTDAGRLFENAKPALDKLNFKKAKNASYKMEGGGLVVVPSVDGAELKREDFEKVVMPALLTTERSVKAELTNSRAKFTTEEAEKQKPKEVIGEFTTYYPHAAYRNTNLGLAARRINGNTIAVGDVFSLDRALGPRTASSGYVDGWVVAGSRLKKENAGGISQSATTVFNAGWFAGLEDVEHQPHTMYFDRYPAGRESTIYSGHIDVKFRNTTDNAIYVQASQSNSSAGSRGSITVRIWGTKKWDIESPTPTKSGFYNGRTITDSGSSCNPQSASPGFTARYYRLFKVNGQVVKREDKTWKYNATDEIKCTG</sequence>